<sequence length="183" mass="19970">MNDHRKIKVFFEVLGRLLSRVGSQALARIGAELGPKEKVTLTNGLYFRVERSGLTLVSVGAGECQSMKLSVDEAKQIFSSIESACTSRDVVKVRARELSWTTDARPKSNPEKVVIRFTGPLGFTRTDARRKDVAAAVVEFANRFGRDNPPQGRSALGPSASSETFRSPADVDDEPEVQAASRS</sequence>
<comment type="caution">
    <text evidence="2">The sequence shown here is derived from an EMBL/GenBank/DDBJ whole genome shotgun (WGS) entry which is preliminary data.</text>
</comment>
<organism evidence="2 3">
    <name type="scientific">Bradyrhizobium canariense</name>
    <dbReference type="NCBI Taxonomy" id="255045"/>
    <lineage>
        <taxon>Bacteria</taxon>
        <taxon>Pseudomonadati</taxon>
        <taxon>Pseudomonadota</taxon>
        <taxon>Alphaproteobacteria</taxon>
        <taxon>Hyphomicrobiales</taxon>
        <taxon>Nitrobacteraceae</taxon>
        <taxon>Bradyrhizobium</taxon>
    </lineage>
</organism>
<dbReference type="EMBL" id="NAFI01000160">
    <property type="protein sequence ID" value="OSJ14243.1"/>
    <property type="molecule type" value="Genomic_DNA"/>
</dbReference>
<feature type="region of interest" description="Disordered" evidence="1">
    <location>
        <begin position="144"/>
        <end position="183"/>
    </location>
</feature>
<evidence type="ECO:0000313" key="2">
    <source>
        <dbReference type="EMBL" id="OSJ14243.1"/>
    </source>
</evidence>
<dbReference type="AlphaFoldDB" id="A0A1X3FC86"/>
<accession>A0A1X3FC86</accession>
<dbReference type="RefSeq" id="WP_085362185.1">
    <property type="nucleotide sequence ID" value="NZ_NAEX01000188.1"/>
</dbReference>
<gene>
    <name evidence="2" type="ORF">BSZ18_10165</name>
</gene>
<dbReference type="Proteomes" id="UP000193553">
    <property type="component" value="Unassembled WGS sequence"/>
</dbReference>
<evidence type="ECO:0000313" key="3">
    <source>
        <dbReference type="Proteomes" id="UP000193553"/>
    </source>
</evidence>
<dbReference type="OrthoDB" id="9931963at2"/>
<protein>
    <submittedName>
        <fullName evidence="2">Uncharacterized protein</fullName>
    </submittedName>
</protein>
<reference evidence="2 3" key="1">
    <citation type="submission" date="2017-03" db="EMBL/GenBank/DDBJ databases">
        <title>Whole genome sequences of fourteen strains of Bradyrhizobium canariense and one strain of Bradyrhizobium japonicum isolated from Lupinus (Papilionoideae: Genisteae) species in Algeria.</title>
        <authorList>
            <person name="Crovadore J."/>
            <person name="Chekireb D."/>
            <person name="Brachmann A."/>
            <person name="Chablais R."/>
            <person name="Cochard B."/>
            <person name="Lefort F."/>
        </authorList>
    </citation>
    <scope>NUCLEOTIDE SEQUENCE [LARGE SCALE GENOMIC DNA]</scope>
    <source>
        <strain evidence="2 3">UBMA195</strain>
    </source>
</reference>
<name>A0A1X3FC86_9BRAD</name>
<evidence type="ECO:0000256" key="1">
    <source>
        <dbReference type="SAM" id="MobiDB-lite"/>
    </source>
</evidence>
<proteinExistence type="predicted"/>